<dbReference type="InterPro" id="IPR036812">
    <property type="entry name" value="NAD(P)_OxRdtase_dom_sf"/>
</dbReference>
<dbReference type="Gene3D" id="3.20.20.100">
    <property type="entry name" value="NADP-dependent oxidoreductase domain"/>
    <property type="match status" value="1"/>
</dbReference>
<protein>
    <submittedName>
        <fullName evidence="3">Aldo/keto reductase</fullName>
    </submittedName>
</protein>
<name>A0ABR8WFU9_9BACL</name>
<dbReference type="InterPro" id="IPR050523">
    <property type="entry name" value="AKR_Detox_Biosynth"/>
</dbReference>
<evidence type="ECO:0000256" key="1">
    <source>
        <dbReference type="ARBA" id="ARBA00023002"/>
    </source>
</evidence>
<dbReference type="SUPFAM" id="SSF51430">
    <property type="entry name" value="NAD(P)-linked oxidoreductase"/>
    <property type="match status" value="1"/>
</dbReference>
<accession>A0ABR8WFU9</accession>
<keyword evidence="1" id="KW-0560">Oxidoreductase</keyword>
<organism evidence="3 4">
    <name type="scientific">Planococcus wigleyi</name>
    <dbReference type="NCBI Taxonomy" id="2762216"/>
    <lineage>
        <taxon>Bacteria</taxon>
        <taxon>Bacillati</taxon>
        <taxon>Bacillota</taxon>
        <taxon>Bacilli</taxon>
        <taxon>Bacillales</taxon>
        <taxon>Caryophanaceae</taxon>
        <taxon>Planococcus</taxon>
    </lineage>
</organism>
<dbReference type="Proteomes" id="UP000658980">
    <property type="component" value="Unassembled WGS sequence"/>
</dbReference>
<proteinExistence type="predicted"/>
<dbReference type="EMBL" id="JACSPU010000005">
    <property type="protein sequence ID" value="MBD8015917.1"/>
    <property type="molecule type" value="Genomic_DNA"/>
</dbReference>
<evidence type="ECO:0000259" key="2">
    <source>
        <dbReference type="Pfam" id="PF00248"/>
    </source>
</evidence>
<comment type="caution">
    <text evidence="3">The sequence shown here is derived from an EMBL/GenBank/DDBJ whole genome shotgun (WGS) entry which is preliminary data.</text>
</comment>
<sequence length="320" mass="35830">MEYRHLGETGMKISAISLGTMAFGRWIDEQASFEIMDVAMDRGINVIDTANFYGKGQDEPFKYGTGECEEIVGKYLKGKRNQTILATKVGLPMGKGPNQQGLSKLHIMQQAEESLRRLQTEWIDLYQVHRFDETTPLEETLSALTDLVRQGKVRYIGCSNFAAWQMAKARGISDFHSLEHFVSSQSEYNLLSRELEREVVPYCAAEKTGLLVYSPMARGMLSGKYKAKGDMPEGSRAAKGEDLIQRYFTEANFERVAAYNDLAVEQECQLSQFALAWTLNQPAVTSAIVGASKPYHVSEAADISGWKWPENLKAQVAKVN</sequence>
<evidence type="ECO:0000313" key="4">
    <source>
        <dbReference type="Proteomes" id="UP000658980"/>
    </source>
</evidence>
<keyword evidence="4" id="KW-1185">Reference proteome</keyword>
<gene>
    <name evidence="3" type="ORF">H9630_13895</name>
</gene>
<evidence type="ECO:0000313" key="3">
    <source>
        <dbReference type="EMBL" id="MBD8015917.1"/>
    </source>
</evidence>
<reference evidence="3 4" key="1">
    <citation type="submission" date="2020-08" db="EMBL/GenBank/DDBJ databases">
        <title>A Genomic Blueprint of the Chicken Gut Microbiome.</title>
        <authorList>
            <person name="Gilroy R."/>
            <person name="Ravi A."/>
            <person name="Getino M."/>
            <person name="Pursley I."/>
            <person name="Horton D.L."/>
            <person name="Alikhan N.-F."/>
            <person name="Baker D."/>
            <person name="Gharbi K."/>
            <person name="Hall N."/>
            <person name="Watson M."/>
            <person name="Adriaenssens E.M."/>
            <person name="Foster-Nyarko E."/>
            <person name="Jarju S."/>
            <person name="Secka A."/>
            <person name="Antonio M."/>
            <person name="Oren A."/>
            <person name="Chaudhuri R."/>
            <person name="La Ragione R.M."/>
            <person name="Hildebrand F."/>
            <person name="Pallen M.J."/>
        </authorList>
    </citation>
    <scope>NUCLEOTIDE SEQUENCE [LARGE SCALE GENOMIC DNA]</scope>
    <source>
        <strain evidence="3 4">Sa1BUA13</strain>
    </source>
</reference>
<dbReference type="Pfam" id="PF00248">
    <property type="entry name" value="Aldo_ket_red"/>
    <property type="match status" value="1"/>
</dbReference>
<dbReference type="InterPro" id="IPR023210">
    <property type="entry name" value="NADP_OxRdtase_dom"/>
</dbReference>
<dbReference type="PANTHER" id="PTHR43364">
    <property type="entry name" value="NADH-SPECIFIC METHYLGLYOXAL REDUCTASE-RELATED"/>
    <property type="match status" value="1"/>
</dbReference>
<dbReference type="RefSeq" id="WP_191716098.1">
    <property type="nucleotide sequence ID" value="NZ_JACSPU010000005.1"/>
</dbReference>
<dbReference type="PANTHER" id="PTHR43364:SF4">
    <property type="entry name" value="NAD(P)-LINKED OXIDOREDUCTASE SUPERFAMILY PROTEIN"/>
    <property type="match status" value="1"/>
</dbReference>
<feature type="domain" description="NADP-dependent oxidoreductase" evidence="2">
    <location>
        <begin position="16"/>
        <end position="302"/>
    </location>
</feature>